<feature type="domain" description="Myb-like" evidence="8">
    <location>
        <begin position="163"/>
        <end position="213"/>
    </location>
</feature>
<dbReference type="PROSITE" id="PS50090">
    <property type="entry name" value="MYB_LIKE"/>
    <property type="match status" value="2"/>
</dbReference>
<organism evidence="10 11">
    <name type="scientific">Musa troglodytarum</name>
    <name type="common">fe'i banana</name>
    <dbReference type="NCBI Taxonomy" id="320322"/>
    <lineage>
        <taxon>Eukaryota</taxon>
        <taxon>Viridiplantae</taxon>
        <taxon>Streptophyta</taxon>
        <taxon>Embryophyta</taxon>
        <taxon>Tracheophyta</taxon>
        <taxon>Spermatophyta</taxon>
        <taxon>Magnoliopsida</taxon>
        <taxon>Liliopsida</taxon>
        <taxon>Zingiberales</taxon>
        <taxon>Musaceae</taxon>
        <taxon>Musa</taxon>
    </lineage>
</organism>
<proteinExistence type="predicted"/>
<evidence type="ECO:0000256" key="4">
    <source>
        <dbReference type="ARBA" id="ARBA00023125"/>
    </source>
</evidence>
<dbReference type="FunFam" id="1.10.10.60:FF:000060">
    <property type="entry name" value="MYB transcription factor"/>
    <property type="match status" value="1"/>
</dbReference>
<dbReference type="PROSITE" id="PS51294">
    <property type="entry name" value="HTH_MYB"/>
    <property type="match status" value="2"/>
</dbReference>
<evidence type="ECO:0000259" key="8">
    <source>
        <dbReference type="PROSITE" id="PS50090"/>
    </source>
</evidence>
<comment type="subcellular location">
    <subcellularLocation>
        <location evidence="1">Nucleus</location>
    </subcellularLocation>
</comment>
<name>A0A9E7GRF8_9LILI</name>
<evidence type="ECO:0000256" key="3">
    <source>
        <dbReference type="ARBA" id="ARBA00023015"/>
    </source>
</evidence>
<sequence length="396" mass="43798">MASRCRADSSCSSSSKGVVAETASLSINPTSSAESHQHCSKGSRTTCWTFPFTDSCLSLQENRREKSEVDHPKCCYGENLVTEGIEDDSPDDENAVGGPSGGNGAADSGQSKVCARGHWRPAEDSKLKEMVALYGPQNWNLIAEKLEGRSGKSCRLRWFNQLDPRINRRPFTEEEEEKLMTAHRFYGNKWAMIARLFPGRTDNAVKNHWHVVMARKYREQSAAYRRRKLGQEVLHHHRLDEAAAAKATAAPRTAYGSTSGSFPSFPFLAAVDASAGSHHMPHYSGDSLSTCSGFSAERTPFDFFSGTCHLSSPLPLLPCASATACSQSSSTLNTTHLLLHVWLSPLNFLKMGVEITSRSSKKLSRERGQNMRRLSLNLKEDLMMASLLLSLVVFWF</sequence>
<keyword evidence="2" id="KW-0677">Repeat</keyword>
<dbReference type="InterPro" id="IPR050560">
    <property type="entry name" value="MYB_TF"/>
</dbReference>
<keyword evidence="6" id="KW-0539">Nucleus</keyword>
<accession>A0A9E7GRF8</accession>
<reference evidence="10" key="1">
    <citation type="submission" date="2022-05" db="EMBL/GenBank/DDBJ databases">
        <title>The Musa troglodytarum L. genome provides insights into the mechanism of non-climacteric behaviour and enrichment of carotenoids.</title>
        <authorList>
            <person name="Wang J."/>
        </authorList>
    </citation>
    <scope>NUCLEOTIDE SEQUENCE</scope>
    <source>
        <tissue evidence="10">Leaf</tissue>
    </source>
</reference>
<keyword evidence="5" id="KW-0804">Transcription</keyword>
<evidence type="ECO:0000256" key="7">
    <source>
        <dbReference type="SAM" id="MobiDB-lite"/>
    </source>
</evidence>
<dbReference type="CDD" id="cd00167">
    <property type="entry name" value="SANT"/>
    <property type="match status" value="2"/>
</dbReference>
<dbReference type="AlphaFoldDB" id="A0A9E7GRF8"/>
<feature type="domain" description="HTH myb-type" evidence="9">
    <location>
        <begin position="163"/>
        <end position="217"/>
    </location>
</feature>
<dbReference type="InterPro" id="IPR017930">
    <property type="entry name" value="Myb_dom"/>
</dbReference>
<gene>
    <name evidence="10" type="ORF">MUK42_12851</name>
</gene>
<evidence type="ECO:0000313" key="11">
    <source>
        <dbReference type="Proteomes" id="UP001055439"/>
    </source>
</evidence>
<dbReference type="InterPro" id="IPR009057">
    <property type="entry name" value="Homeodomain-like_sf"/>
</dbReference>
<keyword evidence="4 10" id="KW-0238">DNA-binding</keyword>
<evidence type="ECO:0000256" key="2">
    <source>
        <dbReference type="ARBA" id="ARBA00022737"/>
    </source>
</evidence>
<dbReference type="GO" id="GO:0000978">
    <property type="term" value="F:RNA polymerase II cis-regulatory region sequence-specific DNA binding"/>
    <property type="evidence" value="ECO:0007669"/>
    <property type="project" value="TreeGrafter"/>
</dbReference>
<feature type="region of interest" description="Disordered" evidence="7">
    <location>
        <begin position="83"/>
        <end position="115"/>
    </location>
</feature>
<evidence type="ECO:0000313" key="10">
    <source>
        <dbReference type="EMBL" id="URE16734.1"/>
    </source>
</evidence>
<keyword evidence="11" id="KW-1185">Reference proteome</keyword>
<dbReference type="EMBL" id="CP097509">
    <property type="protein sequence ID" value="URE16734.1"/>
    <property type="molecule type" value="Genomic_DNA"/>
</dbReference>
<dbReference type="PANTHER" id="PTHR45614">
    <property type="entry name" value="MYB PROTEIN-RELATED"/>
    <property type="match status" value="1"/>
</dbReference>
<evidence type="ECO:0000259" key="9">
    <source>
        <dbReference type="PROSITE" id="PS51294"/>
    </source>
</evidence>
<dbReference type="Gene3D" id="1.10.10.60">
    <property type="entry name" value="Homeodomain-like"/>
    <property type="match status" value="2"/>
</dbReference>
<feature type="domain" description="HTH myb-type" evidence="9">
    <location>
        <begin position="111"/>
        <end position="162"/>
    </location>
</feature>
<protein>
    <submittedName>
        <fullName evidence="10">Myb-like DNA-binding domain</fullName>
    </submittedName>
</protein>
<dbReference type="InterPro" id="IPR001005">
    <property type="entry name" value="SANT/Myb"/>
</dbReference>
<dbReference type="Pfam" id="PF13921">
    <property type="entry name" value="Myb_DNA-bind_6"/>
    <property type="match status" value="1"/>
</dbReference>
<evidence type="ECO:0000256" key="6">
    <source>
        <dbReference type="ARBA" id="ARBA00023242"/>
    </source>
</evidence>
<dbReference type="FunFam" id="1.10.10.60:FF:000356">
    <property type="entry name" value="MYB transcription factor"/>
    <property type="match status" value="1"/>
</dbReference>
<evidence type="ECO:0000256" key="5">
    <source>
        <dbReference type="ARBA" id="ARBA00023163"/>
    </source>
</evidence>
<dbReference type="GO" id="GO:0000981">
    <property type="term" value="F:DNA-binding transcription factor activity, RNA polymerase II-specific"/>
    <property type="evidence" value="ECO:0007669"/>
    <property type="project" value="TreeGrafter"/>
</dbReference>
<dbReference type="OrthoDB" id="2143914at2759"/>
<dbReference type="SUPFAM" id="SSF46689">
    <property type="entry name" value="Homeodomain-like"/>
    <property type="match status" value="1"/>
</dbReference>
<dbReference type="Proteomes" id="UP001055439">
    <property type="component" value="Chromosome 7"/>
</dbReference>
<dbReference type="GO" id="GO:0005634">
    <property type="term" value="C:nucleus"/>
    <property type="evidence" value="ECO:0007669"/>
    <property type="project" value="UniProtKB-SubCell"/>
</dbReference>
<keyword evidence="3" id="KW-0805">Transcription regulation</keyword>
<dbReference type="SMART" id="SM00717">
    <property type="entry name" value="SANT"/>
    <property type="match status" value="2"/>
</dbReference>
<evidence type="ECO:0000256" key="1">
    <source>
        <dbReference type="ARBA" id="ARBA00004123"/>
    </source>
</evidence>
<dbReference type="PANTHER" id="PTHR45614:SF175">
    <property type="entry name" value="TRANSCRIPTION FACTOR MYB105-RELATED"/>
    <property type="match status" value="1"/>
</dbReference>
<feature type="domain" description="Myb-like" evidence="8">
    <location>
        <begin position="116"/>
        <end position="162"/>
    </location>
</feature>
<feature type="compositionally biased region" description="Acidic residues" evidence="7">
    <location>
        <begin position="84"/>
        <end position="94"/>
    </location>
</feature>